<organism evidence="2 3">
    <name type="scientific">Microbacterium thalassium</name>
    <dbReference type="NCBI Taxonomy" id="362649"/>
    <lineage>
        <taxon>Bacteria</taxon>
        <taxon>Bacillati</taxon>
        <taxon>Actinomycetota</taxon>
        <taxon>Actinomycetes</taxon>
        <taxon>Micrococcales</taxon>
        <taxon>Microbacteriaceae</taxon>
        <taxon>Microbacterium</taxon>
    </lineage>
</organism>
<feature type="compositionally biased region" description="Basic and acidic residues" evidence="1">
    <location>
        <begin position="1"/>
        <end position="36"/>
    </location>
</feature>
<dbReference type="EMBL" id="JACHML010000001">
    <property type="protein sequence ID" value="MBB6391573.1"/>
    <property type="molecule type" value="Genomic_DNA"/>
</dbReference>
<protein>
    <recommendedName>
        <fullName evidence="4">Primosomal protein</fullName>
    </recommendedName>
</protein>
<sequence>MSEQQPREEDASARSPRRDSNTDRRSTTSKRDGDRKPPHKSGGTRKPYEKRDGKPYEKRDGDRPYAKRDGDRKPHQKRDGKPYEKRDGKPYEKRDGKPYEKRDGKPYEKRDGKPYEKRDGKPYEKRDGKPYEKRDGKPYEKRDGDRKPYQKRDGDRPYAKRDGDRKPYEKRDGDRKPYQKRDGKPYEKRDGKPYEKRDGKPYEKRDADRKPYQKRDGDRPYEKRDGDRKPYARDAAGGSRAGRPTRGGAGRPDRAALPGQARPERERHNDPQLPDEITAKDLHPSARNELKTLSKENADHVARHLAMASRLIDENPALAHEHALAASRRAGRIAVVRETLAITAYATGDFALALRELRTYRRISGNDDQIALMVDSERGVGRPERALELGRSVDRSTLSTPVRVELAIAMSGARLDMGEPERALNELDIPELDPDRAFEWSPALFAARATVLDELGRSDESALWQKRAEVAADAIDEATGLGDHETIAVDEIDEIDEIDDVDEAEEFAEIGDPDAEAEPARRDDA</sequence>
<proteinExistence type="predicted"/>
<feature type="region of interest" description="Disordered" evidence="1">
    <location>
        <begin position="1"/>
        <end position="284"/>
    </location>
</feature>
<comment type="caution">
    <text evidence="2">The sequence shown here is derived from an EMBL/GenBank/DDBJ whole genome shotgun (WGS) entry which is preliminary data.</text>
</comment>
<dbReference type="AlphaFoldDB" id="A0A7X0FQ13"/>
<gene>
    <name evidence="2" type="ORF">HD594_001886</name>
</gene>
<accession>A0A7X0FQ13</accession>
<dbReference type="RefSeq" id="WP_246413954.1">
    <property type="nucleotide sequence ID" value="NZ_JACHML010000001.1"/>
</dbReference>
<feature type="compositionally biased region" description="Basic and acidic residues" evidence="1">
    <location>
        <begin position="46"/>
        <end position="232"/>
    </location>
</feature>
<evidence type="ECO:0000313" key="3">
    <source>
        <dbReference type="Proteomes" id="UP000537775"/>
    </source>
</evidence>
<reference evidence="2 3" key="1">
    <citation type="submission" date="2020-08" db="EMBL/GenBank/DDBJ databases">
        <title>Sequencing the genomes of 1000 actinobacteria strains.</title>
        <authorList>
            <person name="Klenk H.-P."/>
        </authorList>
    </citation>
    <scope>NUCLEOTIDE SEQUENCE [LARGE SCALE GENOMIC DNA]</scope>
    <source>
        <strain evidence="2 3">DSM 12511</strain>
    </source>
</reference>
<evidence type="ECO:0000256" key="1">
    <source>
        <dbReference type="SAM" id="MobiDB-lite"/>
    </source>
</evidence>
<keyword evidence="3" id="KW-1185">Reference proteome</keyword>
<evidence type="ECO:0008006" key="4">
    <source>
        <dbReference type="Google" id="ProtNLM"/>
    </source>
</evidence>
<feature type="compositionally biased region" description="Low complexity" evidence="1">
    <location>
        <begin position="233"/>
        <end position="244"/>
    </location>
</feature>
<evidence type="ECO:0000313" key="2">
    <source>
        <dbReference type="EMBL" id="MBB6391573.1"/>
    </source>
</evidence>
<name>A0A7X0FQ13_9MICO</name>
<dbReference type="Proteomes" id="UP000537775">
    <property type="component" value="Unassembled WGS sequence"/>
</dbReference>